<evidence type="ECO:0000256" key="3">
    <source>
        <dbReference type="ARBA" id="ARBA00007775"/>
    </source>
</evidence>
<feature type="region of interest" description="Disordered" evidence="10">
    <location>
        <begin position="84"/>
        <end position="210"/>
    </location>
</feature>
<dbReference type="PANTHER" id="PTHR15417">
    <property type="entry name" value="PROTEIN PHOSPHATASE INHIBITOR AND DOPAMINE- AND CAMP-REGULATED NEURONAL PHOSPHOPROTEIN"/>
    <property type="match status" value="1"/>
</dbReference>
<feature type="compositionally biased region" description="Basic and acidic residues" evidence="10">
    <location>
        <begin position="113"/>
        <end position="122"/>
    </location>
</feature>
<dbReference type="Pfam" id="PF05395">
    <property type="entry name" value="DARPP-32"/>
    <property type="match status" value="1"/>
</dbReference>
<dbReference type="Proteomes" id="UP000327468">
    <property type="component" value="Chromosome 12"/>
</dbReference>
<sequence length="210" mass="23476">MEGEIKEGRKIQFSVPSAGPIQLDPRQVEMIRRRRPTPATLFCMTDHPSPEEENPSFPLFVCENGVSKSQNIDMAIYQPPSLKAVQKMAQAHIKSSDTPSSESSDNEDVSLDAPRDPPDKSKSNQSDHQSVYESQKEEAEEKDKEKDVDERGQNTDEEGATVPPDEIKSEKTECPLSSGRLGEEEKGKEEAENLRAESTENRESEEKGEE</sequence>
<comment type="function">
    <text evidence="1">Inhibitor of protein-phosphatase 1.</text>
</comment>
<evidence type="ECO:0000256" key="2">
    <source>
        <dbReference type="ARBA" id="ARBA00004496"/>
    </source>
</evidence>
<dbReference type="InterPro" id="IPR008466">
    <property type="entry name" value="PPP1R1A/B/C"/>
</dbReference>
<organism evidence="11 12">
    <name type="scientific">Pangasianodon hypophthalmus</name>
    <name type="common">Striped catfish</name>
    <name type="synonym">Helicophagus hypophthalmus</name>
    <dbReference type="NCBI Taxonomy" id="310915"/>
    <lineage>
        <taxon>Eukaryota</taxon>
        <taxon>Metazoa</taxon>
        <taxon>Chordata</taxon>
        <taxon>Craniata</taxon>
        <taxon>Vertebrata</taxon>
        <taxon>Euteleostomi</taxon>
        <taxon>Actinopterygii</taxon>
        <taxon>Neopterygii</taxon>
        <taxon>Teleostei</taxon>
        <taxon>Ostariophysi</taxon>
        <taxon>Siluriformes</taxon>
        <taxon>Pangasiidae</taxon>
        <taxon>Pangasianodon</taxon>
    </lineage>
</organism>
<comment type="similarity">
    <text evidence="3">Belongs to the protein phosphatase inhibitor 1 family.</text>
</comment>
<evidence type="ECO:0000256" key="8">
    <source>
        <dbReference type="ARBA" id="ARBA00029874"/>
    </source>
</evidence>
<evidence type="ECO:0000256" key="7">
    <source>
        <dbReference type="ARBA" id="ARBA00023272"/>
    </source>
</evidence>
<dbReference type="OrthoDB" id="9946890at2759"/>
<dbReference type="GO" id="GO:0004864">
    <property type="term" value="F:protein phosphatase inhibitor activity"/>
    <property type="evidence" value="ECO:0007669"/>
    <property type="project" value="UniProtKB-KW"/>
</dbReference>
<keyword evidence="12" id="KW-1185">Reference proteome</keyword>
<evidence type="ECO:0000256" key="4">
    <source>
        <dbReference type="ARBA" id="ARBA00020090"/>
    </source>
</evidence>
<evidence type="ECO:0000256" key="6">
    <source>
        <dbReference type="ARBA" id="ARBA00022553"/>
    </source>
</evidence>
<feature type="region of interest" description="Disordered" evidence="10">
    <location>
        <begin position="1"/>
        <end position="29"/>
    </location>
</feature>
<comment type="subcellular location">
    <subcellularLocation>
        <location evidence="2">Cytoplasm</location>
    </subcellularLocation>
</comment>
<dbReference type="GO" id="GO:0005737">
    <property type="term" value="C:cytoplasm"/>
    <property type="evidence" value="ECO:0007669"/>
    <property type="project" value="UniProtKB-SubCell"/>
</dbReference>
<feature type="compositionally biased region" description="Basic and acidic residues" evidence="10">
    <location>
        <begin position="181"/>
        <end position="210"/>
    </location>
</feature>
<protein>
    <recommendedName>
        <fullName evidence="4">Protein phosphatase 1 regulatory subunit 1B</fullName>
    </recommendedName>
    <alternativeName>
        <fullName evidence="8">DARPP-32</fullName>
    </alternativeName>
    <alternativeName>
        <fullName evidence="9">Dopamine- and cAMP-regulated neuronal phosphoprotein</fullName>
    </alternativeName>
</protein>
<dbReference type="PANTHER" id="PTHR15417:SF2">
    <property type="entry name" value="PROTEIN PHOSPHATASE 1 REGULATORY SUBUNIT 1B"/>
    <property type="match status" value="1"/>
</dbReference>
<dbReference type="AlphaFoldDB" id="A0A5N5MLG8"/>
<proteinExistence type="inferred from homology"/>
<keyword evidence="7" id="KW-0650">Protein phosphatase inhibitor</keyword>
<name>A0A5N5MLG8_PANHP</name>
<evidence type="ECO:0000256" key="10">
    <source>
        <dbReference type="SAM" id="MobiDB-lite"/>
    </source>
</evidence>
<feature type="compositionally biased region" description="Basic and acidic residues" evidence="10">
    <location>
        <begin position="1"/>
        <end position="10"/>
    </location>
</feature>
<reference evidence="11 12" key="1">
    <citation type="submission" date="2019-06" db="EMBL/GenBank/DDBJ databases">
        <title>A chromosome-scale genome assembly of the striped catfish, Pangasianodon hypophthalmus.</title>
        <authorList>
            <person name="Wen M."/>
            <person name="Zahm M."/>
            <person name="Roques C."/>
            <person name="Cabau C."/>
            <person name="Klopp C."/>
            <person name="Donnadieu C."/>
            <person name="Jouanno E."/>
            <person name="Avarre J.-C."/>
            <person name="Campet M."/>
            <person name="Ha T.T.T."/>
            <person name="Dugue R."/>
            <person name="Lampietro C."/>
            <person name="Louis A."/>
            <person name="Herpin A."/>
            <person name="Echchiki A."/>
            <person name="Berthelot C."/>
            <person name="Parey E."/>
            <person name="Roest-Crollius H."/>
            <person name="Braasch I."/>
            <person name="Postlethwait J."/>
            <person name="Bobe J."/>
            <person name="Montfort J."/>
            <person name="Bouchez O."/>
            <person name="Begum T."/>
            <person name="Schartl M."/>
            <person name="Guiguen Y."/>
        </authorList>
    </citation>
    <scope>NUCLEOTIDE SEQUENCE [LARGE SCALE GENOMIC DNA]</scope>
    <source>
        <strain evidence="11 12">Indonesia</strain>
        <tissue evidence="11">Blood</tissue>
    </source>
</reference>
<evidence type="ECO:0000256" key="5">
    <source>
        <dbReference type="ARBA" id="ARBA00022490"/>
    </source>
</evidence>
<dbReference type="EMBL" id="VFJC01000013">
    <property type="protein sequence ID" value="KAB5555233.1"/>
    <property type="molecule type" value="Genomic_DNA"/>
</dbReference>
<feature type="compositionally biased region" description="Basic and acidic residues" evidence="10">
    <location>
        <begin position="134"/>
        <end position="154"/>
    </location>
</feature>
<dbReference type="GO" id="GO:0035556">
    <property type="term" value="P:intracellular signal transduction"/>
    <property type="evidence" value="ECO:0007669"/>
    <property type="project" value="TreeGrafter"/>
</dbReference>
<gene>
    <name evidence="11" type="ORF">PHYPO_G00031120</name>
</gene>
<keyword evidence="6" id="KW-0597">Phosphoprotein</keyword>
<evidence type="ECO:0000256" key="1">
    <source>
        <dbReference type="ARBA" id="ARBA00002900"/>
    </source>
</evidence>
<accession>A0A5N5MLG8</accession>
<evidence type="ECO:0000313" key="11">
    <source>
        <dbReference type="EMBL" id="KAB5555233.1"/>
    </source>
</evidence>
<evidence type="ECO:0000256" key="9">
    <source>
        <dbReference type="ARBA" id="ARBA00030254"/>
    </source>
</evidence>
<comment type="caution">
    <text evidence="11">The sequence shown here is derived from an EMBL/GenBank/DDBJ whole genome shotgun (WGS) entry which is preliminary data.</text>
</comment>
<evidence type="ECO:0000313" key="12">
    <source>
        <dbReference type="Proteomes" id="UP000327468"/>
    </source>
</evidence>
<keyword evidence="5" id="KW-0963">Cytoplasm</keyword>
<feature type="compositionally biased region" description="Polar residues" evidence="10">
    <location>
        <begin position="123"/>
        <end position="133"/>
    </location>
</feature>